<sequence length="378" mass="42122">MKKPSIVHLIRGEKKSVHDKKYHLLNVGTYFIKLMIFHDKHKSTKFIILINMNRKKQITEELLTMAYFRLLAVILSYSIVNIAFAGCGHQRRSYQPYPRPRPPQRPYPPPPPPPPPPPCPPQSCPLSPPTPCPPQPCPPPPPPVPCPKPPPCPPPPPPIPCPPPLPPKPCPPPPPPPPCPPQPSLPPPCPRPPPCPPTYCTPPPSPPPCPKPLPPVCPPPQPPLTYSPPPKPCPHVPECPSPPPPSPSACEVDSEVCAKCNQQSKPPKPPNRNMAGTYFRTNKKLSRKSERINRRNKREEMKIMNDTCNSHDLMEIMDQNLSINLAISKHLIQKFAELKLKRDFNVICSDNSFTFITHTTLYCQIVKFNVSCYAFAAD</sequence>
<proteinExistence type="predicted"/>
<evidence type="ECO:0000313" key="4">
    <source>
        <dbReference type="WBParaSite" id="maker-PairedContig_100-snap-gene-1.12-mRNA-1"/>
    </source>
</evidence>
<dbReference type="InterPro" id="IPR007284">
    <property type="entry name" value="Ground-like_dom"/>
</dbReference>
<dbReference type="AlphaFoldDB" id="A0A1I8E9G2"/>
<evidence type="ECO:0000259" key="3">
    <source>
        <dbReference type="Pfam" id="PF04155"/>
    </source>
</evidence>
<feature type="domain" description="Ground-like" evidence="3">
    <location>
        <begin position="306"/>
        <end position="375"/>
    </location>
</feature>
<protein>
    <submittedName>
        <fullName evidence="4">Ground-like domain-containing protein</fullName>
    </submittedName>
</protein>
<evidence type="ECO:0000256" key="2">
    <source>
        <dbReference type="SAM" id="Phobius"/>
    </source>
</evidence>
<dbReference type="PRINTS" id="PR00021">
    <property type="entry name" value="PRORICH"/>
</dbReference>
<name>A0A1I8E9G2_WUCBA</name>
<feature type="region of interest" description="Disordered" evidence="1">
    <location>
        <begin position="94"/>
        <end position="114"/>
    </location>
</feature>
<reference evidence="4" key="1">
    <citation type="submission" date="2016-11" db="UniProtKB">
        <authorList>
            <consortium name="WormBaseParasite"/>
        </authorList>
    </citation>
    <scope>IDENTIFICATION</scope>
    <source>
        <strain evidence="4">pt0022</strain>
    </source>
</reference>
<keyword evidence="2" id="KW-0472">Membrane</keyword>
<dbReference type="PRINTS" id="PR01217">
    <property type="entry name" value="PRICHEXTENSN"/>
</dbReference>
<organism evidence="4">
    <name type="scientific">Wuchereria bancrofti</name>
    <dbReference type="NCBI Taxonomy" id="6293"/>
    <lineage>
        <taxon>Eukaryota</taxon>
        <taxon>Metazoa</taxon>
        <taxon>Ecdysozoa</taxon>
        <taxon>Nematoda</taxon>
        <taxon>Chromadorea</taxon>
        <taxon>Rhabditida</taxon>
        <taxon>Spirurina</taxon>
        <taxon>Spiruromorpha</taxon>
        <taxon>Filarioidea</taxon>
        <taxon>Onchocercidae</taxon>
        <taxon>Wuchereria</taxon>
    </lineage>
</organism>
<dbReference type="WBParaSite" id="maker-PairedContig_100-snap-gene-1.12-mRNA-1">
    <property type="protein sequence ID" value="maker-PairedContig_100-snap-gene-1.12-mRNA-1"/>
    <property type="gene ID" value="maker-PairedContig_100-snap-gene-1.12"/>
</dbReference>
<dbReference type="Pfam" id="PF04155">
    <property type="entry name" value="Ground-like"/>
    <property type="match status" value="1"/>
</dbReference>
<keyword evidence="2" id="KW-1133">Transmembrane helix</keyword>
<feature type="transmembrane region" description="Helical" evidence="2">
    <location>
        <begin position="62"/>
        <end position="84"/>
    </location>
</feature>
<feature type="compositionally biased region" description="Pro residues" evidence="1">
    <location>
        <begin position="97"/>
        <end position="114"/>
    </location>
</feature>
<accession>A0A1I8E9G2</accession>
<keyword evidence="2" id="KW-0812">Transmembrane</keyword>
<dbReference type="STRING" id="6293.A0A1I8E9G2"/>
<evidence type="ECO:0000256" key="1">
    <source>
        <dbReference type="SAM" id="MobiDB-lite"/>
    </source>
</evidence>